<feature type="chain" id="PRO_5009385991" evidence="2">
    <location>
        <begin position="21"/>
        <end position="459"/>
    </location>
</feature>
<reference evidence="5" key="1">
    <citation type="submission" date="2010-05" db="EMBL/GenBank/DDBJ databases">
        <title>The genome sequence of Magnaporthe poae strain ATCC 64411.</title>
        <authorList>
            <person name="Ma L.-J."/>
            <person name="Dead R."/>
            <person name="Young S."/>
            <person name="Zeng Q."/>
            <person name="Koehrsen M."/>
            <person name="Alvarado L."/>
            <person name="Berlin A."/>
            <person name="Chapman S.B."/>
            <person name="Chen Z."/>
            <person name="Freedman E."/>
            <person name="Gellesch M."/>
            <person name="Goldberg J."/>
            <person name="Griggs A."/>
            <person name="Gujja S."/>
            <person name="Heilman E.R."/>
            <person name="Heiman D."/>
            <person name="Hepburn T."/>
            <person name="Howarth C."/>
            <person name="Jen D."/>
            <person name="Larson L."/>
            <person name="Mehta T."/>
            <person name="Neiman D."/>
            <person name="Pearson M."/>
            <person name="Roberts A."/>
            <person name="Saif S."/>
            <person name="Shea T."/>
            <person name="Shenoy N."/>
            <person name="Sisk P."/>
            <person name="Stolte C."/>
            <person name="Sykes S."/>
            <person name="Walk T."/>
            <person name="White J."/>
            <person name="Yandava C."/>
            <person name="Haas B."/>
            <person name="Nusbaum C."/>
            <person name="Birren B."/>
        </authorList>
    </citation>
    <scope>NUCLEOTIDE SEQUENCE [LARGE SCALE GENOMIC DNA]</scope>
    <source>
        <strain evidence="5">ATCC 64411 / 73-15</strain>
    </source>
</reference>
<feature type="compositionally biased region" description="Low complexity" evidence="1">
    <location>
        <begin position="254"/>
        <end position="271"/>
    </location>
</feature>
<feature type="region of interest" description="Disordered" evidence="1">
    <location>
        <begin position="318"/>
        <end position="364"/>
    </location>
</feature>
<reference evidence="3" key="2">
    <citation type="submission" date="2010-05" db="EMBL/GenBank/DDBJ databases">
        <title>The Genome Sequence of Magnaporthe poae strain ATCC 64411.</title>
        <authorList>
            <consortium name="The Broad Institute Genome Sequencing Platform"/>
            <consortium name="Broad Institute Genome Sequencing Center for Infectious Disease"/>
            <person name="Ma L.-J."/>
            <person name="Dead R."/>
            <person name="Young S."/>
            <person name="Zeng Q."/>
            <person name="Koehrsen M."/>
            <person name="Alvarado L."/>
            <person name="Berlin A."/>
            <person name="Chapman S.B."/>
            <person name="Chen Z."/>
            <person name="Freedman E."/>
            <person name="Gellesch M."/>
            <person name="Goldberg J."/>
            <person name="Griggs A."/>
            <person name="Gujja S."/>
            <person name="Heilman E.R."/>
            <person name="Heiman D."/>
            <person name="Hepburn T."/>
            <person name="Howarth C."/>
            <person name="Jen D."/>
            <person name="Larson L."/>
            <person name="Mehta T."/>
            <person name="Neiman D."/>
            <person name="Pearson M."/>
            <person name="Roberts A."/>
            <person name="Saif S."/>
            <person name="Shea T."/>
            <person name="Shenoy N."/>
            <person name="Sisk P."/>
            <person name="Stolte C."/>
            <person name="Sykes S."/>
            <person name="Walk T."/>
            <person name="White J."/>
            <person name="Yandava C."/>
            <person name="Haas B."/>
            <person name="Nusbaum C."/>
            <person name="Birren B."/>
        </authorList>
    </citation>
    <scope>NUCLEOTIDE SEQUENCE</scope>
    <source>
        <strain evidence="3">ATCC 64411</strain>
    </source>
</reference>
<reference evidence="4" key="4">
    <citation type="journal article" date="2015" name="G3 (Bethesda)">
        <title>Genome sequences of three phytopathogenic species of the Magnaporthaceae family of fungi.</title>
        <authorList>
            <person name="Okagaki L.H."/>
            <person name="Nunes C.C."/>
            <person name="Sailsbery J."/>
            <person name="Clay B."/>
            <person name="Brown D."/>
            <person name="John T."/>
            <person name="Oh Y."/>
            <person name="Young N."/>
            <person name="Fitzgerald M."/>
            <person name="Haas B.J."/>
            <person name="Zeng Q."/>
            <person name="Young S."/>
            <person name="Adiconis X."/>
            <person name="Fan L."/>
            <person name="Levin J.Z."/>
            <person name="Mitchell T.K."/>
            <person name="Okubara P.A."/>
            <person name="Farman M.L."/>
            <person name="Kohn L.M."/>
            <person name="Birren B."/>
            <person name="Ma L.-J."/>
            <person name="Dean R.A."/>
        </authorList>
    </citation>
    <scope>NUCLEOTIDE SEQUENCE</scope>
    <source>
        <strain evidence="4">ATCC 64411 / 73-15</strain>
    </source>
</reference>
<evidence type="ECO:0000313" key="5">
    <source>
        <dbReference type="Proteomes" id="UP000011715"/>
    </source>
</evidence>
<organism evidence="4 5">
    <name type="scientific">Magnaporthiopsis poae (strain ATCC 64411 / 73-15)</name>
    <name type="common">Kentucky bluegrass fungus</name>
    <name type="synonym">Magnaporthe poae</name>
    <dbReference type="NCBI Taxonomy" id="644358"/>
    <lineage>
        <taxon>Eukaryota</taxon>
        <taxon>Fungi</taxon>
        <taxon>Dikarya</taxon>
        <taxon>Ascomycota</taxon>
        <taxon>Pezizomycotina</taxon>
        <taxon>Sordariomycetes</taxon>
        <taxon>Sordariomycetidae</taxon>
        <taxon>Magnaporthales</taxon>
        <taxon>Magnaporthaceae</taxon>
        <taxon>Magnaporthiopsis</taxon>
    </lineage>
</organism>
<proteinExistence type="predicted"/>
<feature type="signal peptide" evidence="2">
    <location>
        <begin position="1"/>
        <end position="20"/>
    </location>
</feature>
<dbReference type="VEuPathDB" id="FungiDB:MAPG_11066"/>
<evidence type="ECO:0000313" key="3">
    <source>
        <dbReference type="EMBL" id="KLU92119.1"/>
    </source>
</evidence>
<name>A0A0C4EE98_MAGP6</name>
<accession>A0A0C4EE98</accession>
<reference evidence="4" key="5">
    <citation type="submission" date="2015-06" db="UniProtKB">
        <authorList>
            <consortium name="EnsemblFungi"/>
        </authorList>
    </citation>
    <scope>IDENTIFICATION</scope>
    <source>
        <strain evidence="4">ATCC 64411</strain>
    </source>
</reference>
<keyword evidence="2" id="KW-0732">Signal</keyword>
<evidence type="ECO:0000256" key="1">
    <source>
        <dbReference type="SAM" id="MobiDB-lite"/>
    </source>
</evidence>
<feature type="compositionally biased region" description="Low complexity" evidence="1">
    <location>
        <begin position="332"/>
        <end position="351"/>
    </location>
</feature>
<feature type="region of interest" description="Disordered" evidence="1">
    <location>
        <begin position="432"/>
        <end position="459"/>
    </location>
</feature>
<evidence type="ECO:0000313" key="4">
    <source>
        <dbReference type="EnsemblFungi" id="MAPG_11066T0"/>
    </source>
</evidence>
<feature type="region of interest" description="Disordered" evidence="1">
    <location>
        <begin position="248"/>
        <end position="274"/>
    </location>
</feature>
<evidence type="ECO:0000256" key="2">
    <source>
        <dbReference type="SAM" id="SignalP"/>
    </source>
</evidence>
<dbReference type="AlphaFoldDB" id="A0A0C4EE98"/>
<dbReference type="EnsemblFungi" id="MAPG_11066T0">
    <property type="protein sequence ID" value="MAPG_11066T0"/>
    <property type="gene ID" value="MAPG_11066"/>
</dbReference>
<reference evidence="3" key="3">
    <citation type="submission" date="2011-03" db="EMBL/GenBank/DDBJ databases">
        <title>Annotation of Magnaporthe poae ATCC 64411.</title>
        <authorList>
            <person name="Ma L.-J."/>
            <person name="Dead R."/>
            <person name="Young S.K."/>
            <person name="Zeng Q."/>
            <person name="Gargeya S."/>
            <person name="Fitzgerald M."/>
            <person name="Haas B."/>
            <person name="Abouelleil A."/>
            <person name="Alvarado L."/>
            <person name="Arachchi H.M."/>
            <person name="Berlin A."/>
            <person name="Brown A."/>
            <person name="Chapman S.B."/>
            <person name="Chen Z."/>
            <person name="Dunbar C."/>
            <person name="Freedman E."/>
            <person name="Gearin G."/>
            <person name="Gellesch M."/>
            <person name="Goldberg J."/>
            <person name="Griggs A."/>
            <person name="Gujja S."/>
            <person name="Heiman D."/>
            <person name="Howarth C."/>
            <person name="Larson L."/>
            <person name="Lui A."/>
            <person name="MacDonald P.J.P."/>
            <person name="Mehta T."/>
            <person name="Montmayeur A."/>
            <person name="Murphy C."/>
            <person name="Neiman D."/>
            <person name="Pearson M."/>
            <person name="Priest M."/>
            <person name="Roberts A."/>
            <person name="Saif S."/>
            <person name="Shea T."/>
            <person name="Shenoy N."/>
            <person name="Sisk P."/>
            <person name="Stolte C."/>
            <person name="Sykes S."/>
            <person name="Yandava C."/>
            <person name="Wortman J."/>
            <person name="Nusbaum C."/>
            <person name="Birren B."/>
        </authorList>
    </citation>
    <scope>NUCLEOTIDE SEQUENCE</scope>
    <source>
        <strain evidence="3">ATCC 64411</strain>
    </source>
</reference>
<dbReference type="Proteomes" id="UP000011715">
    <property type="component" value="Unassembled WGS sequence"/>
</dbReference>
<dbReference type="eggNOG" id="ENOG502RNF0">
    <property type="taxonomic scope" value="Eukaryota"/>
</dbReference>
<feature type="region of interest" description="Disordered" evidence="1">
    <location>
        <begin position="169"/>
        <end position="191"/>
    </location>
</feature>
<protein>
    <submittedName>
        <fullName evidence="3 4">Uncharacterized protein</fullName>
    </submittedName>
</protein>
<feature type="compositionally biased region" description="Low complexity" evidence="1">
    <location>
        <begin position="171"/>
        <end position="191"/>
    </location>
</feature>
<gene>
    <name evidence="3" type="ORF">MAPG_11066</name>
</gene>
<dbReference type="EMBL" id="ADBL01002720">
    <property type="status" value="NOT_ANNOTATED_CDS"/>
    <property type="molecule type" value="Genomic_DNA"/>
</dbReference>
<sequence>MHFTRALVAAMAMAVPLATAAPTIGDPARPIERRFVGDNGNVPSIYTRDTLEARGRVWDGVKEVAGGMKDHARNGKNRIRHKIGDVGQNVADHMYRDTATQEYAEVAARDLDEAADEEADEVADEMADEFGELEARNTLEPRFFRRKFRKLKDKVKKFFKGNRNKDAYANQDTSASQDTTADTTTTTDSYSEVAARDLDEAADEEADEVADEFGELEARNTLESRSLRRKFRKIKDKVKKFFKGNRNKDAYTSQDTSAGQDTTADTTTTDSYSEVAARDVYEAADEFADESGKLEAREPRLRTKLRKLKAKLKSALRGSGNKDAYASQDTYASQDGTADTTTTDSSSQVAARDVDETADEAADKFGELEARGRVRDGIKEIAGGMYDHASNAKARVKGKIGEWSQRVADKMNGGTTTGSYSDVAARDVHEAADELADESAQLEARAPFGSPNGRLQRGN</sequence>
<keyword evidence="5" id="KW-1185">Reference proteome</keyword>
<dbReference type="EMBL" id="GL876979">
    <property type="protein sequence ID" value="KLU92119.1"/>
    <property type="molecule type" value="Genomic_DNA"/>
</dbReference>